<keyword evidence="7 15" id="KW-0479">Metal-binding</keyword>
<dbReference type="GO" id="GO:0005576">
    <property type="term" value="C:extracellular region"/>
    <property type="evidence" value="ECO:0007669"/>
    <property type="project" value="UniProtKB-SubCell"/>
</dbReference>
<dbReference type="PANTHER" id="PTHR14218:SF39">
    <property type="entry name" value="PEPTIDASE S53 DOMAIN-CONTAINING PROTEIN"/>
    <property type="match status" value="1"/>
</dbReference>
<dbReference type="CDD" id="cd11377">
    <property type="entry name" value="Pro-peptidase_S53"/>
    <property type="match status" value="2"/>
</dbReference>
<comment type="cofactor">
    <cofactor evidence="15">
        <name>Ca(2+)</name>
        <dbReference type="ChEBI" id="CHEBI:29108"/>
    </cofactor>
    <text evidence="15">Binds 1 Ca(2+) ion per subunit.</text>
</comment>
<keyword evidence="16" id="KW-1133">Transmembrane helix</keyword>
<dbReference type="Pfam" id="PF00082">
    <property type="entry name" value="Peptidase_S8"/>
    <property type="match status" value="1"/>
</dbReference>
<feature type="active site" description="Charge relay system" evidence="15">
    <location>
        <position position="963"/>
    </location>
</feature>
<evidence type="ECO:0000259" key="17">
    <source>
        <dbReference type="PROSITE" id="PS51695"/>
    </source>
</evidence>
<evidence type="ECO:0000256" key="3">
    <source>
        <dbReference type="ARBA" id="ARBA00004239"/>
    </source>
</evidence>
<evidence type="ECO:0000256" key="12">
    <source>
        <dbReference type="ARBA" id="ARBA00023026"/>
    </source>
</evidence>
<evidence type="ECO:0000256" key="4">
    <source>
        <dbReference type="ARBA" id="ARBA00012462"/>
    </source>
</evidence>
<evidence type="ECO:0000256" key="13">
    <source>
        <dbReference type="ARBA" id="ARBA00023145"/>
    </source>
</evidence>
<evidence type="ECO:0000256" key="6">
    <source>
        <dbReference type="ARBA" id="ARBA00022670"/>
    </source>
</evidence>
<protein>
    <recommendedName>
        <fullName evidence="4">tripeptidyl-peptidase II</fullName>
        <ecNumber evidence="4">3.4.14.10</ecNumber>
    </recommendedName>
</protein>
<feature type="binding site" evidence="15">
    <location>
        <position position="655"/>
    </location>
    <ligand>
        <name>Ca(2+)</name>
        <dbReference type="ChEBI" id="CHEBI:29108"/>
    </ligand>
</feature>
<dbReference type="InterPro" id="IPR036852">
    <property type="entry name" value="Peptidase_S8/S53_dom_sf"/>
</dbReference>
<feature type="binding site" evidence="15">
    <location>
        <position position="1241"/>
    </location>
    <ligand>
        <name>Ca(2+)</name>
        <dbReference type="ChEBI" id="CHEBI:29108"/>
    </ligand>
</feature>
<keyword evidence="19" id="KW-1185">Reference proteome</keyword>
<feature type="active site" description="Charge relay system" evidence="15">
    <location>
        <position position="967"/>
    </location>
</feature>
<dbReference type="GO" id="GO:0046872">
    <property type="term" value="F:metal ion binding"/>
    <property type="evidence" value="ECO:0007669"/>
    <property type="project" value="UniProtKB-UniRule"/>
</dbReference>
<feature type="binding site" evidence="15">
    <location>
        <position position="636"/>
    </location>
    <ligand>
        <name>Ca(2+)</name>
        <dbReference type="ChEBI" id="CHEBI:29108"/>
    </ligand>
</feature>
<accession>A0A2K3QC26</accession>
<dbReference type="GO" id="GO:0004252">
    <property type="term" value="F:serine-type endopeptidase activity"/>
    <property type="evidence" value="ECO:0007669"/>
    <property type="project" value="UniProtKB-UniRule"/>
</dbReference>
<keyword evidence="10 15" id="KW-0720">Serine protease</keyword>
<feature type="domain" description="Peptidase S53" evidence="17">
    <location>
        <begin position="289"/>
        <end position="677"/>
    </location>
</feature>
<dbReference type="PANTHER" id="PTHR14218">
    <property type="entry name" value="PROTEASE S8 TRIPEPTIDYL PEPTIDASE I CLN2"/>
    <property type="match status" value="1"/>
</dbReference>
<keyword evidence="9 15" id="KW-0378">Hydrolase</keyword>
<dbReference type="Pfam" id="PF09286">
    <property type="entry name" value="Pro-kuma_activ"/>
    <property type="match status" value="2"/>
</dbReference>
<feature type="active site" description="Charge relay system" evidence="15">
    <location>
        <position position="1180"/>
    </location>
</feature>
<evidence type="ECO:0000256" key="1">
    <source>
        <dbReference type="ARBA" id="ARBA00001910"/>
    </source>
</evidence>
<evidence type="ECO:0000256" key="9">
    <source>
        <dbReference type="ARBA" id="ARBA00022801"/>
    </source>
</evidence>
<dbReference type="GO" id="GO:0006508">
    <property type="term" value="P:proteolysis"/>
    <property type="evidence" value="ECO:0007669"/>
    <property type="project" value="UniProtKB-KW"/>
</dbReference>
<organism evidence="18 19">
    <name type="scientific">Tolypocladium capitatum</name>
    <dbReference type="NCBI Taxonomy" id="45235"/>
    <lineage>
        <taxon>Eukaryota</taxon>
        <taxon>Fungi</taxon>
        <taxon>Dikarya</taxon>
        <taxon>Ascomycota</taxon>
        <taxon>Pezizomycotina</taxon>
        <taxon>Sordariomycetes</taxon>
        <taxon>Hypocreomycetidae</taxon>
        <taxon>Hypocreales</taxon>
        <taxon>Ophiocordycipitaceae</taxon>
        <taxon>Tolypocladium</taxon>
    </lineage>
</organism>
<dbReference type="FunFam" id="3.40.50.200:FF:000015">
    <property type="entry name" value="Tripeptidyl peptidase A"/>
    <property type="match status" value="2"/>
</dbReference>
<dbReference type="Proteomes" id="UP000236621">
    <property type="component" value="Unassembled WGS sequence"/>
</dbReference>
<evidence type="ECO:0000256" key="2">
    <source>
        <dbReference type="ARBA" id="ARBA00002451"/>
    </source>
</evidence>
<dbReference type="InterPro" id="IPR023828">
    <property type="entry name" value="Peptidase_S8_Ser-AS"/>
</dbReference>
<comment type="catalytic activity">
    <reaction evidence="1">
        <text>Release of an N-terminal tripeptide from a polypeptide.</text>
        <dbReference type="EC" id="3.4.14.10"/>
    </reaction>
</comment>
<comment type="function">
    <text evidence="2">Secreted tripeptidyl-peptidase which degrades proteins at acidic pHs and is involved in virulence.</text>
</comment>
<evidence type="ECO:0000256" key="8">
    <source>
        <dbReference type="ARBA" id="ARBA00022729"/>
    </source>
</evidence>
<dbReference type="STRING" id="45235.A0A2K3QC26"/>
<comment type="subcellular location">
    <subcellularLocation>
        <location evidence="3">Secreted</location>
        <location evidence="3">Extracellular space</location>
    </subcellularLocation>
</comment>
<keyword evidence="6 15" id="KW-0645">Protease</keyword>
<dbReference type="PROSITE" id="PS51695">
    <property type="entry name" value="SEDOLISIN"/>
    <property type="match status" value="2"/>
</dbReference>
<evidence type="ECO:0000256" key="5">
    <source>
        <dbReference type="ARBA" id="ARBA00022525"/>
    </source>
</evidence>
<feature type="binding site" evidence="15">
    <location>
        <position position="657"/>
    </location>
    <ligand>
        <name>Ca(2+)</name>
        <dbReference type="ChEBI" id="CHEBI:29108"/>
    </ligand>
</feature>
<feature type="active site" description="Charge relay system" evidence="15">
    <location>
        <position position="594"/>
    </location>
</feature>
<reference evidence="18 19" key="1">
    <citation type="submission" date="2017-08" db="EMBL/GenBank/DDBJ databases">
        <title>Harnessing the power of phylogenomics to disentangle the directionality and signatures of interkingdom host jumping in the parasitic fungal genus Tolypocladium.</title>
        <authorList>
            <person name="Quandt C.A."/>
            <person name="Patterson W."/>
            <person name="Spatafora J.W."/>
        </authorList>
    </citation>
    <scope>NUCLEOTIDE SEQUENCE [LARGE SCALE GENOMIC DNA]</scope>
    <source>
        <strain evidence="18 19">CBS 113982</strain>
    </source>
</reference>
<dbReference type="InterPro" id="IPR030400">
    <property type="entry name" value="Sedolisin_dom"/>
</dbReference>
<evidence type="ECO:0000256" key="16">
    <source>
        <dbReference type="SAM" id="Phobius"/>
    </source>
</evidence>
<dbReference type="EC" id="3.4.14.10" evidence="4"/>
<feature type="binding site" evidence="15">
    <location>
        <position position="1223"/>
    </location>
    <ligand>
        <name>Ca(2+)</name>
        <dbReference type="ChEBI" id="CHEBI:29108"/>
    </ligand>
</feature>
<dbReference type="AlphaFoldDB" id="A0A2K3QC26"/>
<sequence length="1259" mass="136998">MVLLSYGVASALAGVAEAAMARLGTLRFMFVVFLLLVGSVYTLSSRREPRGPRFGESSPTPLNWRRLERADDGVIVHLHIGLRQRSFDELESRLYQARLAGNAEPMYSLSGRRLTRNVTTVSNPSHGLYGRHLGAREVVDLLRPLPETIRLTQSWLRNNGIFHSTHTAGEDWITVSLPVRQAESLLGCEYYRFVNSQDGDMLIRTLEWSIPGYLEGHVDVVQPTNSFLRAVPQDRYGDLPVPDWETEGRVPTYDELAEEDKLERGHIDVPVLEDLPLDPKPVDACNRLAVSPLCLRVLYGTLGYRPQSTRTNKIGVVNFLGNNNNRSDIAQYLAKYRPDAAADGAADAFETVLVAGAEDQQTPDTEEQLERSMGLEGALDAETLIGVGHPTPVVAWSVGGRAPFRPSTGRATNANEPYAEWLHHVLAQESLPQVISISYADEEQTVPPSYARRMCAGFAQLGARGVSVIVAAGDEGVGKDGMCFSNDGRRDRRFLPTFPASCPFVTAVGATRHLDPVMAAFDARSGFVTGGGFSRYFERPSYQDAAVRPYVRGLGATHEGLYNPQGRGIPDVSAMGYHYMVVWNGTSHLLDGTSASAPAFAAIVALVNDALLADGRPPLGFLNPWLYGSGLSGLRDVTTGSNRGCDTLGFEAKKGWDAATGLGTPVDRHSAPRDWVRVGPAPATHRLRLQIGLKQDGFEELERHLWEISDPFHARFGQHLTADQVNALIQPSDDTLTTVIDWLGDHGILEEELEFSPARDWIIVPSLPISTAENLLQASYHVYRRGHLSLVRATEWSLPLYLHGLVDTVQPTNSFFQIRARDAVGEARGPSPDGLDEPPASLNDVAEDIPEGLGILEGVDLANPPSGLTAHQACNTSAVTPICLRALYGTLSYKAQAAARNSMALCNYLGEFNNRSDIRHYLQVYRPEAVDAADEFTIHEVAGAVNQQSPATKFQLDHGQGREGNLDAQVMLGVGFPTPLVTYSTEGDPPPFTPDSTFPVNTNEPFLTWLRYVLAQRDLPSVISTSYADVEYTVPASYARRVCQSFAQLGARGVSVIFGSGDWGVGKPKECHSSNGTPRFVARFPESCPYGTSVGATRGLDPAVVAYNDRTGFASGGGFSEYFPRPRYQNDVVESYLSRLGGMHQGLYNAGGRAYPDVAAIGYKIVTVWNGTTKVVDGTSASAPIFAGIVALLNDALIAEGRPPLGFLNPWLYSVGFRGFTDVIQGSTRGCNTSGFPATQGWDVASGFGTPVRFSRFVY</sequence>
<proteinExistence type="predicted"/>
<evidence type="ECO:0000256" key="14">
    <source>
        <dbReference type="ARBA" id="ARBA00023180"/>
    </source>
</evidence>
<dbReference type="OrthoDB" id="409122at2759"/>
<keyword evidence="11 15" id="KW-0106">Calcium</keyword>
<keyword evidence="16" id="KW-0472">Membrane</keyword>
<dbReference type="SMART" id="SM00944">
    <property type="entry name" value="Pro-kuma_activ"/>
    <property type="match status" value="2"/>
</dbReference>
<evidence type="ECO:0000313" key="18">
    <source>
        <dbReference type="EMBL" id="PNY25071.1"/>
    </source>
</evidence>
<dbReference type="PROSITE" id="PS00138">
    <property type="entry name" value="SUBTILASE_SER"/>
    <property type="match status" value="2"/>
</dbReference>
<keyword evidence="13" id="KW-0865">Zymogen</keyword>
<feature type="binding site" evidence="15">
    <location>
        <position position="1222"/>
    </location>
    <ligand>
        <name>Ca(2+)</name>
        <dbReference type="ChEBI" id="CHEBI:29108"/>
    </ligand>
</feature>
<feature type="active site" description="Charge relay system" evidence="15">
    <location>
        <position position="380"/>
    </location>
</feature>
<keyword evidence="8" id="KW-0732">Signal</keyword>
<dbReference type="CDD" id="cd04056">
    <property type="entry name" value="Peptidases_S53"/>
    <property type="match status" value="2"/>
</dbReference>
<dbReference type="SUPFAM" id="SSF54897">
    <property type="entry name" value="Protease propeptides/inhibitors"/>
    <property type="match status" value="2"/>
</dbReference>
<keyword evidence="5" id="KW-0964">Secreted</keyword>
<keyword evidence="12" id="KW-0843">Virulence</keyword>
<evidence type="ECO:0000256" key="7">
    <source>
        <dbReference type="ARBA" id="ARBA00022723"/>
    </source>
</evidence>
<dbReference type="InterPro" id="IPR015366">
    <property type="entry name" value="S53_propep"/>
</dbReference>
<feature type="active site" description="Charge relay system" evidence="15">
    <location>
        <position position="376"/>
    </location>
</feature>
<evidence type="ECO:0000256" key="10">
    <source>
        <dbReference type="ARBA" id="ARBA00022825"/>
    </source>
</evidence>
<dbReference type="InterPro" id="IPR000209">
    <property type="entry name" value="Peptidase_S8/S53_dom"/>
</dbReference>
<dbReference type="GO" id="GO:0008240">
    <property type="term" value="F:tripeptidyl-peptidase activity"/>
    <property type="evidence" value="ECO:0007669"/>
    <property type="project" value="UniProtKB-EC"/>
</dbReference>
<name>A0A2K3QC26_9HYPO</name>
<feature type="domain" description="Peptidase S53" evidence="17">
    <location>
        <begin position="878"/>
        <end position="1259"/>
    </location>
</feature>
<dbReference type="InterPro" id="IPR050819">
    <property type="entry name" value="Tripeptidyl-peptidase_I"/>
</dbReference>
<feature type="binding site" evidence="15">
    <location>
        <position position="1243"/>
    </location>
    <ligand>
        <name>Ca(2+)</name>
        <dbReference type="ChEBI" id="CHEBI:29108"/>
    </ligand>
</feature>
<keyword evidence="14" id="KW-0325">Glycoprotein</keyword>
<dbReference type="Gene3D" id="3.40.50.200">
    <property type="entry name" value="Peptidase S8/S53 domain"/>
    <property type="match status" value="2"/>
</dbReference>
<feature type="binding site" evidence="15">
    <location>
        <position position="637"/>
    </location>
    <ligand>
        <name>Ca(2+)</name>
        <dbReference type="ChEBI" id="CHEBI:29108"/>
    </ligand>
</feature>
<dbReference type="SUPFAM" id="SSF52743">
    <property type="entry name" value="Subtilisin-like"/>
    <property type="match status" value="2"/>
</dbReference>
<gene>
    <name evidence="18" type="ORF">TCAP_04990</name>
</gene>
<evidence type="ECO:0000313" key="19">
    <source>
        <dbReference type="Proteomes" id="UP000236621"/>
    </source>
</evidence>
<keyword evidence="16" id="KW-0812">Transmembrane</keyword>
<evidence type="ECO:0000256" key="15">
    <source>
        <dbReference type="PROSITE-ProRule" id="PRU01032"/>
    </source>
</evidence>
<dbReference type="EMBL" id="NRSZ01000811">
    <property type="protein sequence ID" value="PNY25071.1"/>
    <property type="molecule type" value="Genomic_DNA"/>
</dbReference>
<comment type="caution">
    <text evidence="18">The sequence shown here is derived from an EMBL/GenBank/DDBJ whole genome shotgun (WGS) entry which is preliminary data.</text>
</comment>
<feature type="transmembrane region" description="Helical" evidence="16">
    <location>
        <begin position="28"/>
        <end position="44"/>
    </location>
</feature>
<evidence type="ECO:0000256" key="11">
    <source>
        <dbReference type="ARBA" id="ARBA00022837"/>
    </source>
</evidence>